<reference evidence="2 3" key="1">
    <citation type="submission" date="2015-09" db="EMBL/GenBank/DDBJ databases">
        <title>Genome sequencing project for genomic taxonomy and phylogenomics of Bacillus-like bacteria.</title>
        <authorList>
            <person name="Liu B."/>
            <person name="Wang J."/>
            <person name="Zhu Y."/>
            <person name="Liu G."/>
            <person name="Chen Q."/>
            <person name="Chen Z."/>
            <person name="Lan J."/>
            <person name="Che J."/>
            <person name="Ge C."/>
            <person name="Shi H."/>
            <person name="Pan Z."/>
            <person name="Liu X."/>
        </authorList>
    </citation>
    <scope>NUCLEOTIDE SEQUENCE [LARGE SCALE GENOMIC DNA]</scope>
    <source>
        <strain evidence="2 3">LMG 18435</strain>
    </source>
</reference>
<feature type="transmembrane region" description="Helical" evidence="1">
    <location>
        <begin position="41"/>
        <end position="60"/>
    </location>
</feature>
<dbReference type="STRING" id="157838.AN964_22800"/>
<name>A0A0Q3TAC3_9BACI</name>
<gene>
    <name evidence="2" type="ORF">AN964_22800</name>
</gene>
<dbReference type="PATRIC" id="fig|157838.3.peg.5002"/>
<proteinExistence type="predicted"/>
<evidence type="ECO:0000256" key="1">
    <source>
        <dbReference type="SAM" id="Phobius"/>
    </source>
</evidence>
<sequence>MDSKLLNNIINKGSLILLLLITFPFGLANIVNFFIPIEVVFNSLLILAAELVLIFTTVYIKFSKRERSIEKAFWFYIFFNLLTNILFIIWGIFYLGSGLSI</sequence>
<dbReference type="RefSeq" id="WP_055742100.1">
    <property type="nucleotide sequence ID" value="NZ_JAAIWL010000036.1"/>
</dbReference>
<comment type="caution">
    <text evidence="2">The sequence shown here is derived from an EMBL/GenBank/DDBJ whole genome shotgun (WGS) entry which is preliminary data.</text>
</comment>
<accession>A0A0Q3TAC3</accession>
<feature type="transmembrane region" description="Helical" evidence="1">
    <location>
        <begin position="15"/>
        <end position="35"/>
    </location>
</feature>
<keyword evidence="1" id="KW-0472">Membrane</keyword>
<keyword evidence="3" id="KW-1185">Reference proteome</keyword>
<dbReference type="OrthoDB" id="9949488at2"/>
<feature type="transmembrane region" description="Helical" evidence="1">
    <location>
        <begin position="72"/>
        <end position="95"/>
    </location>
</feature>
<dbReference type="EMBL" id="LJJC01000015">
    <property type="protein sequence ID" value="KQL50489.1"/>
    <property type="molecule type" value="Genomic_DNA"/>
</dbReference>
<dbReference type="AlphaFoldDB" id="A0A0Q3TAC3"/>
<evidence type="ECO:0000313" key="2">
    <source>
        <dbReference type="EMBL" id="KQL50489.1"/>
    </source>
</evidence>
<protein>
    <submittedName>
        <fullName evidence="2">Uncharacterized protein</fullName>
    </submittedName>
</protein>
<organism evidence="2 3">
    <name type="scientific">Heyndrickxia shackletonii</name>
    <dbReference type="NCBI Taxonomy" id="157838"/>
    <lineage>
        <taxon>Bacteria</taxon>
        <taxon>Bacillati</taxon>
        <taxon>Bacillota</taxon>
        <taxon>Bacilli</taxon>
        <taxon>Bacillales</taxon>
        <taxon>Bacillaceae</taxon>
        <taxon>Heyndrickxia</taxon>
    </lineage>
</organism>
<keyword evidence="1" id="KW-1133">Transmembrane helix</keyword>
<evidence type="ECO:0000313" key="3">
    <source>
        <dbReference type="Proteomes" id="UP000051888"/>
    </source>
</evidence>
<dbReference type="Proteomes" id="UP000051888">
    <property type="component" value="Unassembled WGS sequence"/>
</dbReference>
<keyword evidence="1" id="KW-0812">Transmembrane</keyword>